<dbReference type="InterPro" id="IPR008332">
    <property type="entry name" value="MethylG_MeTrfase_N"/>
</dbReference>
<reference evidence="9 10" key="1">
    <citation type="submission" date="2021-01" db="EMBL/GenBank/DDBJ databases">
        <title>Genomic Encyclopedia of Type Strains, Phase IV (KMG-IV): sequencing the most valuable type-strain genomes for metagenomic binning, comparative biology and taxonomic classification.</title>
        <authorList>
            <person name="Goeker M."/>
        </authorList>
    </citation>
    <scope>NUCLEOTIDE SEQUENCE [LARGE SCALE GENOMIC DNA]</scope>
    <source>
        <strain evidence="9 10">DSM 27382</strain>
    </source>
</reference>
<dbReference type="CDD" id="cd06445">
    <property type="entry name" value="ATase"/>
    <property type="match status" value="1"/>
</dbReference>
<dbReference type="EMBL" id="JAFBEH010000049">
    <property type="protein sequence ID" value="MBM7643519.1"/>
    <property type="molecule type" value="Genomic_DNA"/>
</dbReference>
<dbReference type="Gene3D" id="1.10.10.10">
    <property type="entry name" value="Winged helix-like DNA-binding domain superfamily/Winged helix DNA-binding domain"/>
    <property type="match status" value="1"/>
</dbReference>
<evidence type="ECO:0000256" key="2">
    <source>
        <dbReference type="ARBA" id="ARBA00022603"/>
    </source>
</evidence>
<dbReference type="PANTHER" id="PTHR10815:SF5">
    <property type="entry name" value="METHYLATED-DNA--PROTEIN-CYSTEINE METHYLTRANSFERASE"/>
    <property type="match status" value="1"/>
</dbReference>
<evidence type="ECO:0000256" key="6">
    <source>
        <dbReference type="ARBA" id="ARBA00049348"/>
    </source>
</evidence>
<keyword evidence="3 9" id="KW-0808">Transferase</keyword>
<dbReference type="SUPFAM" id="SSF46767">
    <property type="entry name" value="Methylated DNA-protein cysteine methyltransferase, C-terminal domain"/>
    <property type="match status" value="1"/>
</dbReference>
<keyword evidence="4" id="KW-0227">DNA damage</keyword>
<dbReference type="Pfam" id="PF02870">
    <property type="entry name" value="Methyltransf_1N"/>
    <property type="match status" value="1"/>
</dbReference>
<evidence type="ECO:0000256" key="1">
    <source>
        <dbReference type="ARBA" id="ARBA00001286"/>
    </source>
</evidence>
<dbReference type="GO" id="GO:0003908">
    <property type="term" value="F:methylated-DNA-[protein]-cysteine S-methyltransferase activity"/>
    <property type="evidence" value="ECO:0007669"/>
    <property type="project" value="UniProtKB-EC"/>
</dbReference>
<dbReference type="NCBIfam" id="TIGR00589">
    <property type="entry name" value="ogt"/>
    <property type="match status" value="1"/>
</dbReference>
<evidence type="ECO:0000259" key="7">
    <source>
        <dbReference type="Pfam" id="PF01035"/>
    </source>
</evidence>
<evidence type="ECO:0000256" key="3">
    <source>
        <dbReference type="ARBA" id="ARBA00022679"/>
    </source>
</evidence>
<name>A0ABS2PVN3_9STRE</name>
<dbReference type="InterPro" id="IPR036217">
    <property type="entry name" value="MethylDNA_cys_MeTrfase_DNAb"/>
</dbReference>
<dbReference type="Pfam" id="PF01035">
    <property type="entry name" value="DNA_binding_1"/>
    <property type="match status" value="1"/>
</dbReference>
<dbReference type="InterPro" id="IPR036388">
    <property type="entry name" value="WH-like_DNA-bd_sf"/>
</dbReference>
<feature type="domain" description="Methylated-DNA-[protein]-cysteine S-methyltransferase DNA binding" evidence="7">
    <location>
        <begin position="80"/>
        <end position="158"/>
    </location>
</feature>
<evidence type="ECO:0000256" key="5">
    <source>
        <dbReference type="ARBA" id="ARBA00023204"/>
    </source>
</evidence>
<comment type="catalytic activity">
    <reaction evidence="1">
        <text>a 4-O-methyl-thymidine in DNA + L-cysteinyl-[protein] = a thymidine in DNA + S-methyl-L-cysteinyl-[protein]</text>
        <dbReference type="Rhea" id="RHEA:53428"/>
        <dbReference type="Rhea" id="RHEA-COMP:10131"/>
        <dbReference type="Rhea" id="RHEA-COMP:10132"/>
        <dbReference type="Rhea" id="RHEA-COMP:13555"/>
        <dbReference type="Rhea" id="RHEA-COMP:13556"/>
        <dbReference type="ChEBI" id="CHEBI:29950"/>
        <dbReference type="ChEBI" id="CHEBI:82612"/>
        <dbReference type="ChEBI" id="CHEBI:137386"/>
        <dbReference type="ChEBI" id="CHEBI:137387"/>
        <dbReference type="EC" id="2.1.1.63"/>
    </reaction>
</comment>
<evidence type="ECO:0000256" key="4">
    <source>
        <dbReference type="ARBA" id="ARBA00022763"/>
    </source>
</evidence>
<evidence type="ECO:0000313" key="9">
    <source>
        <dbReference type="EMBL" id="MBM7643519.1"/>
    </source>
</evidence>
<feature type="domain" description="Methylguanine DNA methyltransferase ribonuclease-like" evidence="8">
    <location>
        <begin position="3"/>
        <end position="72"/>
    </location>
</feature>
<evidence type="ECO:0000313" key="10">
    <source>
        <dbReference type="Proteomes" id="UP000697472"/>
    </source>
</evidence>
<sequence>MFYHTTYPSPLGNMTLLADDESLLAAYFEGQTYFEDKFSGLNSRAEENAVLSQSILWLEAYFAGKNPDLALLSLSGQGTDFQKRIWNQLLTIPAGETTSYGQLAKICQCKSAQAVGAAIGKNPLLIFVPCHRVLSSTGELTGYSAGLERKSWLLEHEKKM</sequence>
<dbReference type="Proteomes" id="UP000697472">
    <property type="component" value="Unassembled WGS sequence"/>
</dbReference>
<dbReference type="InterPro" id="IPR001497">
    <property type="entry name" value="MethylDNA_cys_MeTrfase_AS"/>
</dbReference>
<protein>
    <submittedName>
        <fullName evidence="9">Methylated-DNA-[protein]-cysteine S-methyltransferase</fullName>
        <ecNumber evidence="9">2.1.1.63</ecNumber>
    </submittedName>
</protein>
<accession>A0ABS2PVN3</accession>
<comment type="caution">
    <text evidence="9">The sequence shown here is derived from an EMBL/GenBank/DDBJ whole genome shotgun (WGS) entry which is preliminary data.</text>
</comment>
<keyword evidence="10" id="KW-1185">Reference proteome</keyword>
<evidence type="ECO:0000259" key="8">
    <source>
        <dbReference type="Pfam" id="PF02870"/>
    </source>
</evidence>
<keyword evidence="2 9" id="KW-0489">Methyltransferase</keyword>
<dbReference type="Gene3D" id="3.30.160.70">
    <property type="entry name" value="Methylated DNA-protein cysteine methyltransferase domain"/>
    <property type="match status" value="1"/>
</dbReference>
<dbReference type="PANTHER" id="PTHR10815">
    <property type="entry name" value="METHYLATED-DNA--PROTEIN-CYSTEINE METHYLTRANSFERASE"/>
    <property type="match status" value="1"/>
</dbReference>
<dbReference type="EC" id="2.1.1.63" evidence="9"/>
<dbReference type="InterPro" id="IPR036631">
    <property type="entry name" value="MGMT_N_sf"/>
</dbReference>
<dbReference type="InterPro" id="IPR014048">
    <property type="entry name" value="MethylDNA_cys_MeTrfase_DNA-bd"/>
</dbReference>
<organism evidence="9 10">
    <name type="scientific">Streptococcus loxodontisalivarius</name>
    <dbReference type="NCBI Taxonomy" id="1349415"/>
    <lineage>
        <taxon>Bacteria</taxon>
        <taxon>Bacillati</taxon>
        <taxon>Bacillota</taxon>
        <taxon>Bacilli</taxon>
        <taxon>Lactobacillales</taxon>
        <taxon>Streptococcaceae</taxon>
        <taxon>Streptococcus</taxon>
    </lineage>
</organism>
<dbReference type="SUPFAM" id="SSF53155">
    <property type="entry name" value="Methylated DNA-protein cysteine methyltransferase domain"/>
    <property type="match status" value="1"/>
</dbReference>
<proteinExistence type="predicted"/>
<comment type="catalytic activity">
    <reaction evidence="6">
        <text>a 6-O-methyl-2'-deoxyguanosine in DNA + L-cysteinyl-[protein] = S-methyl-L-cysteinyl-[protein] + a 2'-deoxyguanosine in DNA</text>
        <dbReference type="Rhea" id="RHEA:24000"/>
        <dbReference type="Rhea" id="RHEA-COMP:10131"/>
        <dbReference type="Rhea" id="RHEA-COMP:10132"/>
        <dbReference type="Rhea" id="RHEA-COMP:11367"/>
        <dbReference type="Rhea" id="RHEA-COMP:11368"/>
        <dbReference type="ChEBI" id="CHEBI:29950"/>
        <dbReference type="ChEBI" id="CHEBI:82612"/>
        <dbReference type="ChEBI" id="CHEBI:85445"/>
        <dbReference type="ChEBI" id="CHEBI:85448"/>
        <dbReference type="EC" id="2.1.1.63"/>
    </reaction>
</comment>
<dbReference type="PROSITE" id="PS00374">
    <property type="entry name" value="MGMT"/>
    <property type="match status" value="1"/>
</dbReference>
<gene>
    <name evidence="9" type="ORF">JOC28_001830</name>
</gene>
<dbReference type="GO" id="GO:0032259">
    <property type="term" value="P:methylation"/>
    <property type="evidence" value="ECO:0007669"/>
    <property type="project" value="UniProtKB-KW"/>
</dbReference>
<dbReference type="RefSeq" id="WP_205010370.1">
    <property type="nucleotide sequence ID" value="NZ_JAFBEH010000049.1"/>
</dbReference>
<keyword evidence="5" id="KW-0234">DNA repair</keyword>